<proteinExistence type="predicted"/>
<accession>A0AAD7NNG9</accession>
<name>A0AAD7NNG9_9AGAR</name>
<dbReference type="AlphaFoldDB" id="A0AAD7NNG9"/>
<comment type="caution">
    <text evidence="1">The sequence shown here is derived from an EMBL/GenBank/DDBJ whole genome shotgun (WGS) entry which is preliminary data.</text>
</comment>
<evidence type="ECO:0000313" key="2">
    <source>
        <dbReference type="Proteomes" id="UP001215598"/>
    </source>
</evidence>
<evidence type="ECO:0000313" key="1">
    <source>
        <dbReference type="EMBL" id="KAJ7767655.1"/>
    </source>
</evidence>
<sequence>MALSSSSRAGYGGWRPKAHVDALRSLLQSFVGRVHSIRLPKKVVTRAPPPRSFLGAGPRAGFVVLAEDKDAGATAGLYVRGRWHGRSQRGQWYCADAKAGEGVQNKAYQEVARREGGGRKNR</sequence>
<protein>
    <submittedName>
        <fullName evidence="1">Uncharacterized protein</fullName>
    </submittedName>
</protein>
<gene>
    <name evidence="1" type="ORF">B0H16DRAFT_1453280</name>
</gene>
<keyword evidence="2" id="KW-1185">Reference proteome</keyword>
<dbReference type="EMBL" id="JARKIB010000021">
    <property type="protein sequence ID" value="KAJ7767655.1"/>
    <property type="molecule type" value="Genomic_DNA"/>
</dbReference>
<reference evidence="1" key="1">
    <citation type="submission" date="2023-03" db="EMBL/GenBank/DDBJ databases">
        <title>Massive genome expansion in bonnet fungi (Mycena s.s.) driven by repeated elements and novel gene families across ecological guilds.</title>
        <authorList>
            <consortium name="Lawrence Berkeley National Laboratory"/>
            <person name="Harder C.B."/>
            <person name="Miyauchi S."/>
            <person name="Viragh M."/>
            <person name="Kuo A."/>
            <person name="Thoen E."/>
            <person name="Andreopoulos B."/>
            <person name="Lu D."/>
            <person name="Skrede I."/>
            <person name="Drula E."/>
            <person name="Henrissat B."/>
            <person name="Morin E."/>
            <person name="Kohler A."/>
            <person name="Barry K."/>
            <person name="LaButti K."/>
            <person name="Morin E."/>
            <person name="Salamov A."/>
            <person name="Lipzen A."/>
            <person name="Mereny Z."/>
            <person name="Hegedus B."/>
            <person name="Baldrian P."/>
            <person name="Stursova M."/>
            <person name="Weitz H."/>
            <person name="Taylor A."/>
            <person name="Grigoriev I.V."/>
            <person name="Nagy L.G."/>
            <person name="Martin F."/>
            <person name="Kauserud H."/>
        </authorList>
    </citation>
    <scope>NUCLEOTIDE SEQUENCE</scope>
    <source>
        <strain evidence="1">CBHHK182m</strain>
    </source>
</reference>
<organism evidence="1 2">
    <name type="scientific">Mycena metata</name>
    <dbReference type="NCBI Taxonomy" id="1033252"/>
    <lineage>
        <taxon>Eukaryota</taxon>
        <taxon>Fungi</taxon>
        <taxon>Dikarya</taxon>
        <taxon>Basidiomycota</taxon>
        <taxon>Agaricomycotina</taxon>
        <taxon>Agaricomycetes</taxon>
        <taxon>Agaricomycetidae</taxon>
        <taxon>Agaricales</taxon>
        <taxon>Marasmiineae</taxon>
        <taxon>Mycenaceae</taxon>
        <taxon>Mycena</taxon>
    </lineage>
</organism>
<dbReference type="Proteomes" id="UP001215598">
    <property type="component" value="Unassembled WGS sequence"/>
</dbReference>